<dbReference type="SMART" id="SM00506">
    <property type="entry name" value="A1pp"/>
    <property type="match status" value="1"/>
</dbReference>
<dbReference type="NCBIfam" id="NF003163">
    <property type="entry name" value="PRK04143.1"/>
    <property type="match status" value="1"/>
</dbReference>
<dbReference type="GO" id="GO:0016787">
    <property type="term" value="F:hydrolase activity"/>
    <property type="evidence" value="ECO:0007669"/>
    <property type="project" value="UniProtKB-KW"/>
</dbReference>
<evidence type="ECO:0000259" key="1">
    <source>
        <dbReference type="PROSITE" id="PS51154"/>
    </source>
</evidence>
<gene>
    <name evidence="2" type="ORF">FRC54_03800</name>
</gene>
<dbReference type="InterPro" id="IPR043472">
    <property type="entry name" value="Macro_dom-like"/>
</dbReference>
<protein>
    <submittedName>
        <fullName evidence="2">Protein-ADP-ribose hydrolase</fullName>
    </submittedName>
</protein>
<dbReference type="InterPro" id="IPR002589">
    <property type="entry name" value="Macro_dom"/>
</dbReference>
<dbReference type="Proteomes" id="UP000460257">
    <property type="component" value="Unassembled WGS sequence"/>
</dbReference>
<dbReference type="EMBL" id="VOGC01000002">
    <property type="protein sequence ID" value="MQN01090.1"/>
    <property type="molecule type" value="Genomic_DNA"/>
</dbReference>
<dbReference type="PANTHER" id="PTHR11106">
    <property type="entry name" value="GANGLIOSIDE INDUCED DIFFERENTIATION ASSOCIATED PROTEIN 2-RELATED"/>
    <property type="match status" value="1"/>
</dbReference>
<accession>A0A6N7IYR8</accession>
<evidence type="ECO:0000313" key="2">
    <source>
        <dbReference type="EMBL" id="MQN01090.1"/>
    </source>
</evidence>
<dbReference type="Pfam" id="PF01661">
    <property type="entry name" value="Macro"/>
    <property type="match status" value="1"/>
</dbReference>
<dbReference type="SUPFAM" id="SSF52949">
    <property type="entry name" value="Macro domain-like"/>
    <property type="match status" value="1"/>
</dbReference>
<reference evidence="2" key="1">
    <citation type="journal article" date="2020" name="Appl. Environ. Microbiol.">
        <title>Medium-Chain Fatty Acid Synthesis by 'Candidatus Weimeria bifida' gen. nov., sp. nov., and 'Candidatus Pseudoramibacter fermentans' sp. nov.</title>
        <authorList>
            <person name="Scarborough M.J."/>
            <person name="Myers K.S."/>
            <person name="Donohue T.J."/>
            <person name="Noguera D.R."/>
        </authorList>
    </citation>
    <scope>NUCLEOTIDE SEQUENCE</scope>
    <source>
        <strain evidence="2">LCO1.1</strain>
    </source>
</reference>
<dbReference type="Gene3D" id="3.40.220.10">
    <property type="entry name" value="Leucine Aminopeptidase, subunit E, domain 1"/>
    <property type="match status" value="1"/>
</dbReference>
<keyword evidence="3" id="KW-1185">Reference proteome</keyword>
<dbReference type="PANTHER" id="PTHR11106:SF27">
    <property type="entry name" value="MACRO DOMAIN-CONTAINING PROTEIN"/>
    <property type="match status" value="1"/>
</dbReference>
<proteinExistence type="predicted"/>
<comment type="caution">
    <text evidence="2">The sequence shown here is derived from an EMBL/GenBank/DDBJ whole genome shotgun (WGS) entry which is preliminary data.</text>
</comment>
<name>A0A6N7IYR8_9FIRM</name>
<feature type="domain" description="Macro" evidence="1">
    <location>
        <begin position="70"/>
        <end position="268"/>
    </location>
</feature>
<dbReference type="PROSITE" id="PS51154">
    <property type="entry name" value="MACRO"/>
    <property type="match status" value="1"/>
</dbReference>
<sequence length="278" mass="31532">MTQEERLDYLVEAFKADSIEYSDIKTPDDTDGKRRLLRSLMNIRMPKKLPAEVLAIQDEYLQERAREKGIVEISDIPEVCKGIAIWQGDITRLAADAIVNAANSQMLGCFVPMHTCIDNVIHSQSGIELREYMHQQMEKMKQKYGRDYEQPTAVPMLSPAFNLPAKHVIHVVGPIVSPYLTQTHKDQLAQCYLACLDLAASNECDNIAFCCISTGVFMFPPQKAAEIAVATVKQWLDEHPDSCMKKVIFNVFKDSDMEIYEKLLGTADRDARGFKRIR</sequence>
<evidence type="ECO:0000313" key="3">
    <source>
        <dbReference type="Proteomes" id="UP000460257"/>
    </source>
</evidence>
<keyword evidence="2" id="KW-0378">Hydrolase</keyword>
<dbReference type="AlphaFoldDB" id="A0A6N7IYR8"/>
<dbReference type="CDD" id="cd02908">
    <property type="entry name" value="Macro_OAADPr_deacetylase"/>
    <property type="match status" value="1"/>
</dbReference>
<organism evidence="2 3">
    <name type="scientific">Candidatus Weimeria bifida</name>
    <dbReference type="NCBI Taxonomy" id="2599074"/>
    <lineage>
        <taxon>Bacteria</taxon>
        <taxon>Bacillati</taxon>
        <taxon>Bacillota</taxon>
        <taxon>Clostridia</taxon>
        <taxon>Lachnospirales</taxon>
        <taxon>Lachnospiraceae</taxon>
        <taxon>Candidatus Weimeria</taxon>
    </lineage>
</organism>